<comment type="caution">
    <text evidence="2">The sequence shown here is derived from an EMBL/GenBank/DDBJ whole genome shotgun (WGS) entry which is preliminary data.</text>
</comment>
<keyword evidence="2" id="KW-0540">Nuclease</keyword>
<name>A0A6L9S8M8_9ACTN</name>
<dbReference type="RefSeq" id="WP_163737597.1">
    <property type="nucleotide sequence ID" value="NZ_JAAGOA010000007.1"/>
</dbReference>
<sequence length="187" mass="20770">MAAPEMPVERLEPWTFDDLLELPESPWRFEIVDGGLIMSPPPGVWHEGVSDAVRTALRNRLPSAYRALGPLAVDMHPTYLVPDLAVLRAEDVRRRKNRLRPAEVLLVVEVVSPGSVSSDRILKPAKYAAAGIPAYWRIETEPETSLTAYQLTPGSSVYTTVGTWRVGQTAHLTEPFEMDIPIADLET</sequence>
<keyword evidence="3" id="KW-1185">Reference proteome</keyword>
<dbReference type="PANTHER" id="PTHR35400">
    <property type="entry name" value="SLR1083 PROTEIN"/>
    <property type="match status" value="1"/>
</dbReference>
<evidence type="ECO:0000259" key="1">
    <source>
        <dbReference type="Pfam" id="PF05685"/>
    </source>
</evidence>
<proteinExistence type="predicted"/>
<dbReference type="SUPFAM" id="SSF52980">
    <property type="entry name" value="Restriction endonuclease-like"/>
    <property type="match status" value="1"/>
</dbReference>
<dbReference type="AlphaFoldDB" id="A0A6L9S8M8"/>
<dbReference type="PANTHER" id="PTHR35400:SF3">
    <property type="entry name" value="SLL1072 PROTEIN"/>
    <property type="match status" value="1"/>
</dbReference>
<dbReference type="Gene3D" id="3.90.1570.10">
    <property type="entry name" value="tt1808, chain A"/>
    <property type="match status" value="1"/>
</dbReference>
<dbReference type="GO" id="GO:0004519">
    <property type="term" value="F:endonuclease activity"/>
    <property type="evidence" value="ECO:0007669"/>
    <property type="project" value="UniProtKB-KW"/>
</dbReference>
<reference evidence="2 3" key="1">
    <citation type="submission" date="2020-02" db="EMBL/GenBank/DDBJ databases">
        <authorList>
            <person name="Li X.-J."/>
            <person name="Han X.-M."/>
        </authorList>
    </citation>
    <scope>NUCLEOTIDE SEQUENCE [LARGE SCALE GENOMIC DNA]</scope>
    <source>
        <strain evidence="2 3">CCTCC AB 2017055</strain>
    </source>
</reference>
<feature type="domain" description="Putative restriction endonuclease" evidence="1">
    <location>
        <begin position="16"/>
        <end position="177"/>
    </location>
</feature>
<evidence type="ECO:0000313" key="3">
    <source>
        <dbReference type="Proteomes" id="UP000475214"/>
    </source>
</evidence>
<dbReference type="CDD" id="cd06260">
    <property type="entry name" value="DUF820-like"/>
    <property type="match status" value="1"/>
</dbReference>
<protein>
    <submittedName>
        <fullName evidence="2">Uma2 family endonuclease</fullName>
    </submittedName>
</protein>
<dbReference type="EMBL" id="JAAGOA010000007">
    <property type="protein sequence ID" value="NEE00942.1"/>
    <property type="molecule type" value="Genomic_DNA"/>
</dbReference>
<dbReference type="Pfam" id="PF05685">
    <property type="entry name" value="Uma2"/>
    <property type="match status" value="1"/>
</dbReference>
<keyword evidence="2" id="KW-0255">Endonuclease</keyword>
<evidence type="ECO:0000313" key="2">
    <source>
        <dbReference type="EMBL" id="NEE00942.1"/>
    </source>
</evidence>
<dbReference type="Proteomes" id="UP000475214">
    <property type="component" value="Unassembled WGS sequence"/>
</dbReference>
<dbReference type="InterPro" id="IPR011335">
    <property type="entry name" value="Restrct_endonuc-II-like"/>
</dbReference>
<accession>A0A6L9S8M8</accession>
<organism evidence="2 3">
    <name type="scientific">Phytoactinopolyspora halotolerans</name>
    <dbReference type="NCBI Taxonomy" id="1981512"/>
    <lineage>
        <taxon>Bacteria</taxon>
        <taxon>Bacillati</taxon>
        <taxon>Actinomycetota</taxon>
        <taxon>Actinomycetes</taxon>
        <taxon>Jiangellales</taxon>
        <taxon>Jiangellaceae</taxon>
        <taxon>Phytoactinopolyspora</taxon>
    </lineage>
</organism>
<gene>
    <name evidence="2" type="ORF">G1H10_12270</name>
</gene>
<dbReference type="InterPro" id="IPR008538">
    <property type="entry name" value="Uma2"/>
</dbReference>
<keyword evidence="2" id="KW-0378">Hydrolase</keyword>
<dbReference type="InterPro" id="IPR012296">
    <property type="entry name" value="Nuclease_put_TT1808"/>
</dbReference>